<evidence type="ECO:0000313" key="4">
    <source>
        <dbReference type="Proteomes" id="UP000315226"/>
    </source>
</evidence>
<name>A0A4Y3RFU7_9ACTN</name>
<dbReference type="EMBL" id="BJMN01000011">
    <property type="protein sequence ID" value="GEB56239.1"/>
    <property type="molecule type" value="Genomic_DNA"/>
</dbReference>
<dbReference type="AlphaFoldDB" id="A0A4Y3RFU7"/>
<accession>A0A4Y3RFU7</accession>
<feature type="chain" id="PRO_5021308022" description="ATP/GTP-binding protein" evidence="2">
    <location>
        <begin position="39"/>
        <end position="310"/>
    </location>
</feature>
<dbReference type="SUPFAM" id="SSF69318">
    <property type="entry name" value="Integrin alpha N-terminal domain"/>
    <property type="match status" value="1"/>
</dbReference>
<evidence type="ECO:0000256" key="1">
    <source>
        <dbReference type="ARBA" id="ARBA00022729"/>
    </source>
</evidence>
<dbReference type="InterPro" id="IPR028994">
    <property type="entry name" value="Integrin_alpha_N"/>
</dbReference>
<dbReference type="Pfam" id="PF13517">
    <property type="entry name" value="FG-GAP_3"/>
    <property type="match status" value="1"/>
</dbReference>
<comment type="caution">
    <text evidence="3">The sequence shown here is derived from an EMBL/GenBank/DDBJ whole genome shotgun (WGS) entry which is preliminary data.</text>
</comment>
<dbReference type="Proteomes" id="UP000315226">
    <property type="component" value="Unassembled WGS sequence"/>
</dbReference>
<dbReference type="InterPro" id="IPR013517">
    <property type="entry name" value="FG-GAP"/>
</dbReference>
<protein>
    <recommendedName>
        <fullName evidence="5">ATP/GTP-binding protein</fullName>
    </recommendedName>
</protein>
<reference evidence="3 4" key="1">
    <citation type="submission" date="2019-06" db="EMBL/GenBank/DDBJ databases">
        <title>Whole genome shotgun sequence of Streptomyces gardneri NBRC 12865.</title>
        <authorList>
            <person name="Hosoyama A."/>
            <person name="Uohara A."/>
            <person name="Ohji S."/>
            <person name="Ichikawa N."/>
        </authorList>
    </citation>
    <scope>NUCLEOTIDE SEQUENCE [LARGE SCALE GENOMIC DNA]</scope>
    <source>
        <strain evidence="3 4">NBRC 12865</strain>
    </source>
</reference>
<evidence type="ECO:0000313" key="3">
    <source>
        <dbReference type="EMBL" id="GEB56239.1"/>
    </source>
</evidence>
<dbReference type="PANTHER" id="PTHR46580:SF4">
    <property type="entry name" value="ATP_GTP-BINDING PROTEIN"/>
    <property type="match status" value="1"/>
</dbReference>
<evidence type="ECO:0008006" key="5">
    <source>
        <dbReference type="Google" id="ProtNLM"/>
    </source>
</evidence>
<dbReference type="Gene3D" id="2.115.10.10">
    <property type="entry name" value="Tachylectin 2"/>
    <property type="match status" value="1"/>
</dbReference>
<keyword evidence="4" id="KW-1185">Reference proteome</keyword>
<gene>
    <name evidence="3" type="ORF">SGA01_18440</name>
</gene>
<feature type="signal peptide" evidence="2">
    <location>
        <begin position="1"/>
        <end position="38"/>
    </location>
</feature>
<proteinExistence type="predicted"/>
<dbReference type="PANTHER" id="PTHR46580">
    <property type="entry name" value="SENSOR KINASE-RELATED"/>
    <property type="match status" value="1"/>
</dbReference>
<keyword evidence="1 2" id="KW-0732">Signal</keyword>
<evidence type="ECO:0000256" key="2">
    <source>
        <dbReference type="SAM" id="SignalP"/>
    </source>
</evidence>
<sequence length="310" mass="32162">MEYYVAKSSGLNRTGVLSRVTVAAITAALVGTTTAAVAADAPKPSIAAAPEQTSGASAFAADAAAAAAPVNYLNGVNSAGIIWRYEPVGGGAIQRLNTQSGSGWNYDKHFSQADMNGNGAADGMYTVNSGDLTYTAFGGSPRFIGGGWGIYNEVFSAANTGGGTADDLLARDSAGVLWHYLGNGNGSVTQRYRIGSGWNAYTQIAGKGDVSGDGRPDVVARDRSGVLWLYKGTGNYRTPFAQRTRIGSGWNSYNAIVSSGDLNFDGKADLVARDGAGALWLYKGRGSASTPYTGRVKIGTSGWNGFRELF</sequence>
<organism evidence="3 4">
    <name type="scientific">Streptomyces gardneri</name>
    <dbReference type="NCBI Taxonomy" id="66892"/>
    <lineage>
        <taxon>Bacteria</taxon>
        <taxon>Bacillati</taxon>
        <taxon>Actinomycetota</taxon>
        <taxon>Actinomycetes</taxon>
        <taxon>Kitasatosporales</taxon>
        <taxon>Streptomycetaceae</taxon>
        <taxon>Streptomyces</taxon>
    </lineage>
</organism>